<evidence type="ECO:0008006" key="3">
    <source>
        <dbReference type="Google" id="ProtNLM"/>
    </source>
</evidence>
<keyword evidence="2" id="KW-1185">Reference proteome</keyword>
<dbReference type="Proteomes" id="UP000005226">
    <property type="component" value="Chromosome 15"/>
</dbReference>
<organism evidence="1 2">
    <name type="scientific">Takifugu rubripes</name>
    <name type="common">Japanese pufferfish</name>
    <name type="synonym">Fugu rubripes</name>
    <dbReference type="NCBI Taxonomy" id="31033"/>
    <lineage>
        <taxon>Eukaryota</taxon>
        <taxon>Metazoa</taxon>
        <taxon>Chordata</taxon>
        <taxon>Craniata</taxon>
        <taxon>Vertebrata</taxon>
        <taxon>Euteleostomi</taxon>
        <taxon>Actinopterygii</taxon>
        <taxon>Neopterygii</taxon>
        <taxon>Teleostei</taxon>
        <taxon>Neoteleostei</taxon>
        <taxon>Acanthomorphata</taxon>
        <taxon>Eupercaria</taxon>
        <taxon>Tetraodontiformes</taxon>
        <taxon>Tetradontoidea</taxon>
        <taxon>Tetraodontidae</taxon>
        <taxon>Takifugu</taxon>
    </lineage>
</organism>
<dbReference type="InParanoid" id="A0A674MC32"/>
<dbReference type="AlphaFoldDB" id="A0A674MC32"/>
<proteinExistence type="predicted"/>
<dbReference type="GeneTree" id="ENSGT00990000210310"/>
<evidence type="ECO:0000313" key="2">
    <source>
        <dbReference type="Proteomes" id="UP000005226"/>
    </source>
</evidence>
<dbReference type="Ensembl" id="ENSTRUT00000059277.1">
    <property type="protein sequence ID" value="ENSTRUP00000058847.1"/>
    <property type="gene ID" value="ENSTRUG00000029802.1"/>
</dbReference>
<protein>
    <recommendedName>
        <fullName evidence="3">Murine leukemia virus integrase C-terminal domain-containing protein</fullName>
    </recommendedName>
</protein>
<sequence>MTEGAEVHPKVMFKILNYMCLSFSLQIPPEPQEKPDLIGEEYLLLKVLQRKWQEPRWTGPHRVTARTDTAVRFEGKGDTWYHLSHCAKVPKTGEREQQGSILKRRELSTSQARHTTRVPRIYHIGIYDGGPYLFSI</sequence>
<name>A0A674MC32_TAKRU</name>
<evidence type="ECO:0000313" key="1">
    <source>
        <dbReference type="Ensembl" id="ENSTRUP00000058847.1"/>
    </source>
</evidence>
<reference evidence="1 2" key="1">
    <citation type="journal article" date="2011" name="Genome Biol. Evol.">
        <title>Integration of the genetic map and genome assembly of fugu facilitates insights into distinct features of genome evolution in teleosts and mammals.</title>
        <authorList>
            <person name="Kai W."/>
            <person name="Kikuchi K."/>
            <person name="Tohari S."/>
            <person name="Chew A.K."/>
            <person name="Tay A."/>
            <person name="Fujiwara A."/>
            <person name="Hosoya S."/>
            <person name="Suetake H."/>
            <person name="Naruse K."/>
            <person name="Brenner S."/>
            <person name="Suzuki Y."/>
            <person name="Venkatesh B."/>
        </authorList>
    </citation>
    <scope>NUCLEOTIDE SEQUENCE [LARGE SCALE GENOMIC DNA]</scope>
</reference>
<reference evidence="1" key="3">
    <citation type="submission" date="2025-09" db="UniProtKB">
        <authorList>
            <consortium name="Ensembl"/>
        </authorList>
    </citation>
    <scope>IDENTIFICATION</scope>
</reference>
<accession>A0A674MC32</accession>
<reference evidence="1" key="2">
    <citation type="submission" date="2025-08" db="UniProtKB">
        <authorList>
            <consortium name="Ensembl"/>
        </authorList>
    </citation>
    <scope>IDENTIFICATION</scope>
</reference>
<dbReference type="Gene3D" id="2.30.30.850">
    <property type="match status" value="1"/>
</dbReference>